<dbReference type="EMBL" id="WACR01000005">
    <property type="protein sequence ID" value="KAB1064390.1"/>
    <property type="molecule type" value="Genomic_DNA"/>
</dbReference>
<protein>
    <submittedName>
        <fullName evidence="2">HupE/UreJ family protein</fullName>
    </submittedName>
</protein>
<feature type="transmembrane region" description="Helical" evidence="1">
    <location>
        <begin position="98"/>
        <end position="119"/>
    </location>
</feature>
<reference evidence="2 3" key="1">
    <citation type="submission" date="2019-09" db="EMBL/GenBank/DDBJ databases">
        <title>Genomes of Cryomorphaceae.</title>
        <authorList>
            <person name="Bowman J.P."/>
        </authorList>
    </citation>
    <scope>NUCLEOTIDE SEQUENCE [LARGE SCALE GENOMIC DNA]</scope>
    <source>
        <strain evidence="2 3">KCTC 52047</strain>
    </source>
</reference>
<feature type="transmembrane region" description="Helical" evidence="1">
    <location>
        <begin position="169"/>
        <end position="186"/>
    </location>
</feature>
<feature type="transmembrane region" description="Helical" evidence="1">
    <location>
        <begin position="131"/>
        <end position="157"/>
    </location>
</feature>
<organism evidence="2 3">
    <name type="scientific">Salibacter halophilus</name>
    <dbReference type="NCBI Taxonomy" id="1803916"/>
    <lineage>
        <taxon>Bacteria</taxon>
        <taxon>Pseudomonadati</taxon>
        <taxon>Bacteroidota</taxon>
        <taxon>Flavobacteriia</taxon>
        <taxon>Flavobacteriales</taxon>
        <taxon>Salibacteraceae</taxon>
        <taxon>Salibacter</taxon>
    </lineage>
</organism>
<dbReference type="Pfam" id="PF13795">
    <property type="entry name" value="HupE_UreJ_2"/>
    <property type="match status" value="1"/>
</dbReference>
<accession>A0A6N6M7A5</accession>
<proteinExistence type="predicted"/>
<dbReference type="InterPro" id="IPR032809">
    <property type="entry name" value="Put_HupE_UreJ"/>
</dbReference>
<dbReference type="OrthoDB" id="9808870at2"/>
<keyword evidence="1" id="KW-0472">Membrane</keyword>
<comment type="caution">
    <text evidence="2">The sequence shown here is derived from an EMBL/GenBank/DDBJ whole genome shotgun (WGS) entry which is preliminary data.</text>
</comment>
<feature type="transmembrane region" description="Helical" evidence="1">
    <location>
        <begin position="20"/>
        <end position="37"/>
    </location>
</feature>
<feature type="transmembrane region" description="Helical" evidence="1">
    <location>
        <begin position="42"/>
        <end position="65"/>
    </location>
</feature>
<evidence type="ECO:0000256" key="1">
    <source>
        <dbReference type="SAM" id="Phobius"/>
    </source>
</evidence>
<evidence type="ECO:0000313" key="2">
    <source>
        <dbReference type="EMBL" id="KAB1064390.1"/>
    </source>
</evidence>
<keyword evidence="1" id="KW-1133">Transmembrane helix</keyword>
<sequence>MSKFELYLKLGTEHILDINGLDHLIFMLAIASVFSIANWKKLLIMVTAFTLGHSLTLVLAALHVVSVNMELVETLIPITILLTSLVNLWKKGREQHTIVLYILMVLFGLIHGLGFSNYFGELVAGDQDLILALFSFNLGIEVAQILVVLSILIIHIIFEKIFSVKRESWILFMNGGVFFLALSMIIG</sequence>
<dbReference type="AlphaFoldDB" id="A0A6N6M7A5"/>
<name>A0A6N6M7A5_9FLAO</name>
<dbReference type="RefSeq" id="WP_151167512.1">
    <property type="nucleotide sequence ID" value="NZ_WACR01000005.1"/>
</dbReference>
<dbReference type="Proteomes" id="UP000435357">
    <property type="component" value="Unassembled WGS sequence"/>
</dbReference>
<keyword evidence="1" id="KW-0812">Transmembrane</keyword>
<gene>
    <name evidence="2" type="ORF">F3059_06720</name>
</gene>
<feature type="transmembrane region" description="Helical" evidence="1">
    <location>
        <begin position="71"/>
        <end position="89"/>
    </location>
</feature>
<evidence type="ECO:0000313" key="3">
    <source>
        <dbReference type="Proteomes" id="UP000435357"/>
    </source>
</evidence>
<keyword evidence="3" id="KW-1185">Reference proteome</keyword>